<proteinExistence type="predicted"/>
<reference evidence="6" key="1">
    <citation type="submission" date="2015-01" db="EMBL/GenBank/DDBJ databases">
        <authorList>
            <person name="Durling Mikael"/>
        </authorList>
    </citation>
    <scope>NUCLEOTIDE SEQUENCE</scope>
</reference>
<protein>
    <recommendedName>
        <fullName evidence="5">Xylanolytic transcriptional activator regulatory domain-containing protein</fullName>
    </recommendedName>
</protein>
<keyword evidence="2" id="KW-0804">Transcription</keyword>
<organism evidence="6">
    <name type="scientific">Bionectria ochroleuca</name>
    <name type="common">Gliocladium roseum</name>
    <dbReference type="NCBI Taxonomy" id="29856"/>
    <lineage>
        <taxon>Eukaryota</taxon>
        <taxon>Fungi</taxon>
        <taxon>Dikarya</taxon>
        <taxon>Ascomycota</taxon>
        <taxon>Pezizomycotina</taxon>
        <taxon>Sordariomycetes</taxon>
        <taxon>Hypocreomycetidae</taxon>
        <taxon>Hypocreales</taxon>
        <taxon>Bionectriaceae</taxon>
        <taxon>Clonostachys</taxon>
    </lineage>
</organism>
<dbReference type="GO" id="GO:0000981">
    <property type="term" value="F:DNA-binding transcription factor activity, RNA polymerase II-specific"/>
    <property type="evidence" value="ECO:0007669"/>
    <property type="project" value="TreeGrafter"/>
</dbReference>
<dbReference type="AlphaFoldDB" id="A0A0B7JX30"/>
<evidence type="ECO:0000256" key="3">
    <source>
        <dbReference type="ARBA" id="ARBA00023242"/>
    </source>
</evidence>
<name>A0A0B7JX30_BIOOC</name>
<evidence type="ECO:0000256" key="4">
    <source>
        <dbReference type="SAM" id="MobiDB-lite"/>
    </source>
</evidence>
<dbReference type="GO" id="GO:0000435">
    <property type="term" value="P:positive regulation of transcription from RNA polymerase II promoter by galactose"/>
    <property type="evidence" value="ECO:0007669"/>
    <property type="project" value="TreeGrafter"/>
</dbReference>
<dbReference type="CDD" id="cd12148">
    <property type="entry name" value="fungal_TF_MHR"/>
    <property type="match status" value="1"/>
</dbReference>
<dbReference type="GO" id="GO:0005634">
    <property type="term" value="C:nucleus"/>
    <property type="evidence" value="ECO:0007669"/>
    <property type="project" value="TreeGrafter"/>
</dbReference>
<sequence>MFMGDASNICFLQTIREIVSDNFGPCGLVNDSLRHSMVEEPAWGASHDDPALDFPKRPPKPARDEAEYLLIWFKRTTECVLALFDDHKLQEDIFNWLENPSGYCHSTAALHHLIIALGAQSCPEDFDDIAEAHFHYGRYIVLMRLVDGPSIAMVQCYALIAMYLLASSRRNAAFMYLGISVRGAYALGLHRQDVSALHDPTEYIARERLWRGLRILDNFMSASLGRPPATNETRDTRSGPHYSASNDLCWIFENILTEIYAKRNVTTDRLENISELHREWSSRFTSGLETDGILPDMRVYQQGDATLNIGLLHLKEAYYWTIMLLSRPFLVEYVTLRLKQRRTEQTDFTDPTSTSRQFSASHAILVQACIDSAIRTAKLLQPMTSSPLTPKRLPYVVNSAFVAALVLGLALFSDLDDTEPSISHMEACHDVLLKFSKHDAVAKRYLFITEKLQEVCCENLKIRQKEQMESKGKMLHMIFGSIDNIGSLEHQTSPSHRTSGGGASHILSPESQWSSEMPTQATSLFSETTSALVDKGTGIENANDEQAWIFSMSDDFINSDSQVADIVSASTLWLDGDCELTVEAGDN</sequence>
<dbReference type="SMART" id="SM00906">
    <property type="entry name" value="Fungal_trans"/>
    <property type="match status" value="1"/>
</dbReference>
<dbReference type="PANTHER" id="PTHR47424">
    <property type="entry name" value="REGULATORY PROTEIN GAL4"/>
    <property type="match status" value="1"/>
</dbReference>
<feature type="region of interest" description="Disordered" evidence="4">
    <location>
        <begin position="491"/>
        <end position="513"/>
    </location>
</feature>
<dbReference type="GO" id="GO:0006351">
    <property type="term" value="P:DNA-templated transcription"/>
    <property type="evidence" value="ECO:0007669"/>
    <property type="project" value="InterPro"/>
</dbReference>
<evidence type="ECO:0000313" key="6">
    <source>
        <dbReference type="EMBL" id="CEO49569.1"/>
    </source>
</evidence>
<evidence type="ECO:0000259" key="5">
    <source>
        <dbReference type="SMART" id="SM00906"/>
    </source>
</evidence>
<evidence type="ECO:0000256" key="2">
    <source>
        <dbReference type="ARBA" id="ARBA00023163"/>
    </source>
</evidence>
<dbReference type="GO" id="GO:0000978">
    <property type="term" value="F:RNA polymerase II cis-regulatory region sequence-specific DNA binding"/>
    <property type="evidence" value="ECO:0007669"/>
    <property type="project" value="TreeGrafter"/>
</dbReference>
<dbReference type="EMBL" id="CDPU01000015">
    <property type="protein sequence ID" value="CEO49569.1"/>
    <property type="molecule type" value="Genomic_DNA"/>
</dbReference>
<accession>A0A0B7JX30</accession>
<dbReference type="InterPro" id="IPR051127">
    <property type="entry name" value="Fungal_SecMet_Regulators"/>
</dbReference>
<keyword evidence="3" id="KW-0539">Nucleus</keyword>
<dbReference type="InterPro" id="IPR007219">
    <property type="entry name" value="XnlR_reg_dom"/>
</dbReference>
<keyword evidence="1" id="KW-0805">Transcription regulation</keyword>
<gene>
    <name evidence="6" type="ORF">BN869_000005626_1</name>
</gene>
<dbReference type="GO" id="GO:0008270">
    <property type="term" value="F:zinc ion binding"/>
    <property type="evidence" value="ECO:0007669"/>
    <property type="project" value="InterPro"/>
</dbReference>
<evidence type="ECO:0000256" key="1">
    <source>
        <dbReference type="ARBA" id="ARBA00023015"/>
    </source>
</evidence>
<dbReference type="Pfam" id="PF04082">
    <property type="entry name" value="Fungal_trans"/>
    <property type="match status" value="1"/>
</dbReference>
<feature type="domain" description="Xylanolytic transcriptional activator regulatory" evidence="5">
    <location>
        <begin position="173"/>
        <end position="247"/>
    </location>
</feature>
<dbReference type="PANTHER" id="PTHR47424:SF9">
    <property type="entry name" value="TAH-2"/>
    <property type="match status" value="1"/>
</dbReference>